<feature type="transmembrane region" description="Helical" evidence="2">
    <location>
        <begin position="35"/>
        <end position="54"/>
    </location>
</feature>
<feature type="region of interest" description="Disordered" evidence="1">
    <location>
        <begin position="402"/>
        <end position="448"/>
    </location>
</feature>
<dbReference type="EMBL" id="CP014692">
    <property type="protein sequence ID" value="AQS84753.1"/>
    <property type="molecule type" value="Genomic_DNA"/>
</dbReference>
<evidence type="ECO:0000313" key="4">
    <source>
        <dbReference type="Proteomes" id="UP000188937"/>
    </source>
</evidence>
<dbReference type="InterPro" id="IPR006837">
    <property type="entry name" value="Divergent_DAC"/>
</dbReference>
<gene>
    <name evidence="3" type="ORF">A0U92_08145</name>
</gene>
<dbReference type="OrthoDB" id="9784811at2"/>
<keyword evidence="2" id="KW-1133">Transmembrane helix</keyword>
<dbReference type="AlphaFoldDB" id="A0A1U9KG20"/>
<dbReference type="PANTHER" id="PTHR30105:SF2">
    <property type="entry name" value="DIVERGENT POLYSACCHARIDE DEACETYLASE SUPERFAMILY"/>
    <property type="match status" value="1"/>
</dbReference>
<proteinExistence type="predicted"/>
<evidence type="ECO:0000256" key="2">
    <source>
        <dbReference type="SAM" id="Phobius"/>
    </source>
</evidence>
<accession>A0A1U9KG20</accession>
<dbReference type="KEGG" id="aace:A0U92_08145"/>
<keyword evidence="2" id="KW-0812">Transmembrane</keyword>
<protein>
    <recommendedName>
        <fullName evidence="5">Divergent polysaccharide deacetylase family protein</fullName>
    </recommendedName>
</protein>
<organism evidence="3 4">
    <name type="scientific">Acetobacter aceti</name>
    <dbReference type="NCBI Taxonomy" id="435"/>
    <lineage>
        <taxon>Bacteria</taxon>
        <taxon>Pseudomonadati</taxon>
        <taxon>Pseudomonadota</taxon>
        <taxon>Alphaproteobacteria</taxon>
        <taxon>Acetobacterales</taxon>
        <taxon>Acetobacteraceae</taxon>
        <taxon>Acetobacter</taxon>
        <taxon>Acetobacter subgen. Acetobacter</taxon>
    </lineage>
</organism>
<dbReference type="InterPro" id="IPR011330">
    <property type="entry name" value="Glyco_hydro/deAcase_b/a-brl"/>
</dbReference>
<reference evidence="3 4" key="1">
    <citation type="submission" date="2016-03" db="EMBL/GenBank/DDBJ databases">
        <title>Acetic acid bacteria sequencing.</title>
        <authorList>
            <person name="Brandt J."/>
            <person name="Jakob F."/>
            <person name="Vogel R.F."/>
        </authorList>
    </citation>
    <scope>NUCLEOTIDE SEQUENCE [LARGE SCALE GENOMIC DNA]</scope>
    <source>
        <strain evidence="3 4">TMW2.1153</strain>
    </source>
</reference>
<dbReference type="PANTHER" id="PTHR30105">
    <property type="entry name" value="UNCHARACTERIZED YIBQ-RELATED"/>
    <property type="match status" value="1"/>
</dbReference>
<sequence>MRPPITNDDLHLAAEALEGVTPASLWQRLPRNGRIFVRFWGGVSLLALLAGIGLQEWASRHHSAINTAPQNKPNVTEQAPVVATAKEAAEKPPVSVADNTQPDKPKSEFSSEITPGVAPISQPMPDMLEAVAGDPGHSLPKRGPNGEMPRNVYAAAVPPIPAGNARIAILLDGYGLSEEMSLNAARNLPAMVSFAVPAYAPARLPLSETARLRGHEIFLSLPMQPSTAPLDDEGPRALGYDHTAAADKDNLEWALSRFNGYVGVTNAFSGLDGDAFAQSPDFAMVSHALESRGLLYLNATPGAPRTGPVMGGDASLTMDTNTDAAGVDGQLARLVAMAKSRGTAIAVAGPMRPVFLQRLTEWTHTLSSQGVTLVPVSALSRNATLSPSLSDSRTLHVAVPMASPQASVPSVVPKPAKIGTASGKRSVTEAPLDPPSSAPARDNTPTSP</sequence>
<dbReference type="SUPFAM" id="SSF88713">
    <property type="entry name" value="Glycoside hydrolase/deacetylase"/>
    <property type="match status" value="1"/>
</dbReference>
<evidence type="ECO:0000313" key="3">
    <source>
        <dbReference type="EMBL" id="AQS84753.1"/>
    </source>
</evidence>
<dbReference type="CDD" id="cd10936">
    <property type="entry name" value="CE4_DAC2"/>
    <property type="match status" value="1"/>
</dbReference>
<feature type="region of interest" description="Disordered" evidence="1">
    <location>
        <begin position="86"/>
        <end position="143"/>
    </location>
</feature>
<dbReference type="Proteomes" id="UP000188937">
    <property type="component" value="Chromosome"/>
</dbReference>
<dbReference type="GO" id="GO:0005975">
    <property type="term" value="P:carbohydrate metabolic process"/>
    <property type="evidence" value="ECO:0007669"/>
    <property type="project" value="InterPro"/>
</dbReference>
<evidence type="ECO:0008006" key="5">
    <source>
        <dbReference type="Google" id="ProtNLM"/>
    </source>
</evidence>
<dbReference type="Pfam" id="PF04748">
    <property type="entry name" value="Polysacc_deac_2"/>
    <property type="match status" value="1"/>
</dbReference>
<evidence type="ECO:0000256" key="1">
    <source>
        <dbReference type="SAM" id="MobiDB-lite"/>
    </source>
</evidence>
<keyword evidence="4" id="KW-1185">Reference proteome</keyword>
<dbReference type="STRING" id="435.A0U92_08145"/>
<dbReference type="RefSeq" id="WP_077812793.1">
    <property type="nucleotide sequence ID" value="NZ_CP014692.1"/>
</dbReference>
<name>A0A1U9KG20_ACEAC</name>
<dbReference type="Gene3D" id="3.20.20.370">
    <property type="entry name" value="Glycoside hydrolase/deacetylase"/>
    <property type="match status" value="1"/>
</dbReference>
<keyword evidence="2" id="KW-0472">Membrane</keyword>